<evidence type="ECO:0000256" key="1">
    <source>
        <dbReference type="SAM" id="MobiDB-lite"/>
    </source>
</evidence>
<keyword evidence="2" id="KW-1133">Transmembrane helix</keyword>
<evidence type="ECO:0000256" key="2">
    <source>
        <dbReference type="SAM" id="Phobius"/>
    </source>
</evidence>
<name>A0A150M4B9_9BACI</name>
<gene>
    <name evidence="3" type="ORF">B4135_2036</name>
</gene>
<evidence type="ECO:0000313" key="4">
    <source>
        <dbReference type="Proteomes" id="UP000075683"/>
    </source>
</evidence>
<evidence type="ECO:0008006" key="5">
    <source>
        <dbReference type="Google" id="ProtNLM"/>
    </source>
</evidence>
<feature type="transmembrane region" description="Helical" evidence="2">
    <location>
        <begin position="224"/>
        <end position="247"/>
    </location>
</feature>
<feature type="transmembrane region" description="Helical" evidence="2">
    <location>
        <begin position="164"/>
        <end position="182"/>
    </location>
</feature>
<comment type="caution">
    <text evidence="3">The sequence shown here is derived from an EMBL/GenBank/DDBJ whole genome shotgun (WGS) entry which is preliminary data.</text>
</comment>
<dbReference type="STRING" id="301148.B4135_2036"/>
<protein>
    <recommendedName>
        <fullName evidence="5">Zinc-ribbon domain-containing protein</fullName>
    </recommendedName>
</protein>
<dbReference type="RefSeq" id="WP_020156419.1">
    <property type="nucleotide sequence ID" value="NZ_JBAIZG010000056.1"/>
</dbReference>
<feature type="transmembrane region" description="Helical" evidence="2">
    <location>
        <begin position="259"/>
        <end position="287"/>
    </location>
</feature>
<dbReference type="PATRIC" id="fig|301148.3.peg.3439"/>
<feature type="transmembrane region" description="Helical" evidence="2">
    <location>
        <begin position="106"/>
        <end position="128"/>
    </location>
</feature>
<organism evidence="3 4">
    <name type="scientific">Caldibacillus debilis</name>
    <dbReference type="NCBI Taxonomy" id="301148"/>
    <lineage>
        <taxon>Bacteria</taxon>
        <taxon>Bacillati</taxon>
        <taxon>Bacillota</taxon>
        <taxon>Bacilli</taxon>
        <taxon>Bacillales</taxon>
        <taxon>Bacillaceae</taxon>
        <taxon>Caldibacillus</taxon>
    </lineage>
</organism>
<dbReference type="EMBL" id="LQYT01000041">
    <property type="protein sequence ID" value="KYD19378.1"/>
    <property type="molecule type" value="Genomic_DNA"/>
</dbReference>
<keyword evidence="2" id="KW-0472">Membrane</keyword>
<proteinExistence type="predicted"/>
<keyword evidence="2" id="KW-0812">Transmembrane</keyword>
<reference evidence="3 4" key="1">
    <citation type="submission" date="2016-01" db="EMBL/GenBank/DDBJ databases">
        <title>Draft Genome Sequences of Seven Thermophilic Sporeformers Isolated from Foods.</title>
        <authorList>
            <person name="Berendsen E.M."/>
            <person name="Wells-Bennik M.H."/>
            <person name="Krawcyk A.O."/>
            <person name="De Jong A."/>
            <person name="Holsappel S."/>
            <person name="Eijlander R.T."/>
            <person name="Kuipers O.P."/>
        </authorList>
    </citation>
    <scope>NUCLEOTIDE SEQUENCE [LARGE SCALE GENOMIC DNA]</scope>
    <source>
        <strain evidence="3 4">B4135</strain>
    </source>
</reference>
<dbReference type="Pfam" id="PF20214">
    <property type="entry name" value="DUF6574"/>
    <property type="match status" value="1"/>
</dbReference>
<dbReference type="AlphaFoldDB" id="A0A150M4B9"/>
<dbReference type="InterPro" id="IPR046481">
    <property type="entry name" value="DUF6574"/>
</dbReference>
<dbReference type="OrthoDB" id="2448863at2"/>
<sequence>MNRKNKPYEGVNEVICPNCGSENEQGKFCAKCGANLAREERSSEQDGPEGQSAPDFPASSRTPHPSRADNGYGEGTKTVFRQYFKHALAALKRPFRYGSTRNEESMVHGIITVVLFSFFMSLFLYVTVDKAARFYNRSVDALFGEFSGLGFAGASFGNHFLKPFIIFLLYFAVIIASVYGVLRMMDVKTSMKEVAARYGAFLVLPTVIVLLVVLLTLWNVGGVLLAVLSLFLFLTLALSFASVFYSYKDEGGRRFDPVYGTLAVYVVNLFLQFLFADILVSSFFHVFGW</sequence>
<dbReference type="Proteomes" id="UP000075683">
    <property type="component" value="Unassembled WGS sequence"/>
</dbReference>
<feature type="region of interest" description="Disordered" evidence="1">
    <location>
        <begin position="39"/>
        <end position="73"/>
    </location>
</feature>
<evidence type="ECO:0000313" key="3">
    <source>
        <dbReference type="EMBL" id="KYD19378.1"/>
    </source>
</evidence>
<feature type="transmembrane region" description="Helical" evidence="2">
    <location>
        <begin position="194"/>
        <end position="218"/>
    </location>
</feature>
<accession>A0A150M4B9</accession>